<dbReference type="EMBL" id="JALJOS010000005">
    <property type="protein sequence ID" value="KAK9838835.1"/>
    <property type="molecule type" value="Genomic_DNA"/>
</dbReference>
<evidence type="ECO:0000313" key="1">
    <source>
        <dbReference type="EMBL" id="KAK9838835.1"/>
    </source>
</evidence>
<sequence length="177" mass="19483">MHGNLLKEQFEPKLAQTVFPIDQGDLGLSLHGMCCTHLLCSPSPVHPPGCSLEKLLMHIEKAASTRAHSDCWEPPAFQETCWFIVQGDELESIGWWGCCLCLTVVRECPSTSAANFLADLRDVTEARQAARPRRPVSTGWIAPLLTAATHGHALFFAPRAHWRRPLSARSPQSACSS</sequence>
<comment type="caution">
    <text evidence="1">The sequence shown here is derived from an EMBL/GenBank/DDBJ whole genome shotgun (WGS) entry which is preliminary data.</text>
</comment>
<protein>
    <submittedName>
        <fullName evidence="1">Uncharacterized protein</fullName>
    </submittedName>
</protein>
<dbReference type="AlphaFoldDB" id="A0AAW1RYU0"/>
<reference evidence="1 2" key="1">
    <citation type="journal article" date="2024" name="Nat. Commun.">
        <title>Phylogenomics reveals the evolutionary origins of lichenization in chlorophyte algae.</title>
        <authorList>
            <person name="Puginier C."/>
            <person name="Libourel C."/>
            <person name="Otte J."/>
            <person name="Skaloud P."/>
            <person name="Haon M."/>
            <person name="Grisel S."/>
            <person name="Petersen M."/>
            <person name="Berrin J.G."/>
            <person name="Delaux P.M."/>
            <person name="Dal Grande F."/>
            <person name="Keller J."/>
        </authorList>
    </citation>
    <scope>NUCLEOTIDE SEQUENCE [LARGE SCALE GENOMIC DNA]</scope>
    <source>
        <strain evidence="1 2">SAG 2145</strain>
    </source>
</reference>
<dbReference type="Proteomes" id="UP001438707">
    <property type="component" value="Unassembled WGS sequence"/>
</dbReference>
<gene>
    <name evidence="1" type="ORF">WJX74_004236</name>
</gene>
<name>A0AAW1RYU0_9CHLO</name>
<proteinExistence type="predicted"/>
<keyword evidence="2" id="KW-1185">Reference proteome</keyword>
<evidence type="ECO:0000313" key="2">
    <source>
        <dbReference type="Proteomes" id="UP001438707"/>
    </source>
</evidence>
<accession>A0AAW1RYU0</accession>
<organism evidence="1 2">
    <name type="scientific">Apatococcus lobatus</name>
    <dbReference type="NCBI Taxonomy" id="904363"/>
    <lineage>
        <taxon>Eukaryota</taxon>
        <taxon>Viridiplantae</taxon>
        <taxon>Chlorophyta</taxon>
        <taxon>core chlorophytes</taxon>
        <taxon>Trebouxiophyceae</taxon>
        <taxon>Chlorellales</taxon>
        <taxon>Chlorellaceae</taxon>
        <taxon>Apatococcus</taxon>
    </lineage>
</organism>